<evidence type="ECO:0000256" key="1">
    <source>
        <dbReference type="PROSITE-ProRule" id="PRU00290"/>
    </source>
</evidence>
<dbReference type="Ensembl" id="ENSSRHT00000079401.1">
    <property type="protein sequence ID" value="ENSSRHP00000077297.1"/>
    <property type="gene ID" value="ENSSRHG00000038356.1"/>
</dbReference>
<evidence type="ECO:0000313" key="4">
    <source>
        <dbReference type="Ensembl" id="ENSSRHP00000077297.1"/>
    </source>
</evidence>
<organism evidence="4 5">
    <name type="scientific">Sinocyclocheilus rhinocerous</name>
    <dbReference type="NCBI Taxonomy" id="307959"/>
    <lineage>
        <taxon>Eukaryota</taxon>
        <taxon>Metazoa</taxon>
        <taxon>Chordata</taxon>
        <taxon>Craniata</taxon>
        <taxon>Vertebrata</taxon>
        <taxon>Euteleostomi</taxon>
        <taxon>Actinopterygii</taxon>
        <taxon>Neopterygii</taxon>
        <taxon>Teleostei</taxon>
        <taxon>Ostariophysi</taxon>
        <taxon>Cypriniformes</taxon>
        <taxon>Cyprinidae</taxon>
        <taxon>Cyprininae</taxon>
        <taxon>Sinocyclocheilus</taxon>
    </lineage>
</organism>
<evidence type="ECO:0000259" key="3">
    <source>
        <dbReference type="PROSITE" id="PS50892"/>
    </source>
</evidence>
<dbReference type="InterPro" id="IPR042855">
    <property type="entry name" value="V_SNARE_CC"/>
</dbReference>
<dbReference type="PANTHER" id="PTHR47462">
    <property type="entry name" value="VESICLE-ASSOCIATED MEMBRANE PROTEIN 5"/>
    <property type="match status" value="1"/>
</dbReference>
<dbReference type="Gene3D" id="1.20.5.110">
    <property type="match status" value="1"/>
</dbReference>
<dbReference type="PANTHER" id="PTHR47462:SF1">
    <property type="entry name" value="VESICLE-ASSOCIATED MEMBRANE PROTEIN 5"/>
    <property type="match status" value="1"/>
</dbReference>
<protein>
    <recommendedName>
        <fullName evidence="3">V-SNARE coiled-coil homology domain-containing protein</fullName>
    </recommendedName>
</protein>
<sequence>PSDRLRQAQEDVEEIKVIMLDNMNKADERAGKLGDSNSEKTPLVPSRIFLSLSLSLSFSLSLSLKIIILMIVLISFQSEKFSKTSIKVKQKKRWENIKYKVIMAAVVAAVVLGIILVVVFIYG</sequence>
<keyword evidence="2" id="KW-0812">Transmembrane</keyword>
<proteinExistence type="predicted"/>
<feature type="transmembrane region" description="Helical" evidence="2">
    <location>
        <begin position="48"/>
        <end position="76"/>
    </location>
</feature>
<reference evidence="4" key="2">
    <citation type="submission" date="2025-09" db="UniProtKB">
        <authorList>
            <consortium name="Ensembl"/>
        </authorList>
    </citation>
    <scope>IDENTIFICATION</scope>
</reference>
<keyword evidence="2" id="KW-1133">Transmembrane helix</keyword>
<feature type="domain" description="V-SNARE coiled-coil homology" evidence="3">
    <location>
        <begin position="4"/>
        <end position="95"/>
    </location>
</feature>
<dbReference type="GO" id="GO:0005886">
    <property type="term" value="C:plasma membrane"/>
    <property type="evidence" value="ECO:0007669"/>
    <property type="project" value="TreeGrafter"/>
</dbReference>
<name>A0A673LGD7_9TELE</name>
<dbReference type="GO" id="GO:0043001">
    <property type="term" value="P:Golgi to plasma membrane protein transport"/>
    <property type="evidence" value="ECO:0007669"/>
    <property type="project" value="TreeGrafter"/>
</dbReference>
<keyword evidence="2" id="KW-0472">Membrane</keyword>
<feature type="transmembrane region" description="Helical" evidence="2">
    <location>
        <begin position="97"/>
        <end position="122"/>
    </location>
</feature>
<dbReference type="PROSITE" id="PS50892">
    <property type="entry name" value="V_SNARE"/>
    <property type="match status" value="1"/>
</dbReference>
<evidence type="ECO:0000256" key="2">
    <source>
        <dbReference type="SAM" id="Phobius"/>
    </source>
</evidence>
<dbReference type="AlphaFoldDB" id="A0A673LGD7"/>
<accession>A0A673LGD7</accession>
<dbReference type="Pfam" id="PF00957">
    <property type="entry name" value="Synaptobrevin"/>
    <property type="match status" value="1"/>
</dbReference>
<dbReference type="InterPro" id="IPR042166">
    <property type="entry name" value="Vamp5"/>
</dbReference>
<keyword evidence="1" id="KW-0175">Coiled coil</keyword>
<evidence type="ECO:0000313" key="5">
    <source>
        <dbReference type="Proteomes" id="UP000472270"/>
    </source>
</evidence>
<keyword evidence="5" id="KW-1185">Reference proteome</keyword>
<dbReference type="Proteomes" id="UP000472270">
    <property type="component" value="Unassembled WGS sequence"/>
</dbReference>
<reference evidence="4" key="1">
    <citation type="submission" date="2025-08" db="UniProtKB">
        <authorList>
            <consortium name="Ensembl"/>
        </authorList>
    </citation>
    <scope>IDENTIFICATION</scope>
</reference>